<feature type="transmembrane region" description="Helical" evidence="1">
    <location>
        <begin position="12"/>
        <end position="31"/>
    </location>
</feature>
<feature type="transmembrane region" description="Helical" evidence="1">
    <location>
        <begin position="81"/>
        <end position="108"/>
    </location>
</feature>
<keyword evidence="1" id="KW-0812">Transmembrane</keyword>
<feature type="transmembrane region" description="Helical" evidence="1">
    <location>
        <begin position="114"/>
        <end position="137"/>
    </location>
</feature>
<feature type="transmembrane region" description="Helical" evidence="1">
    <location>
        <begin position="181"/>
        <end position="201"/>
    </location>
</feature>
<accession>A0ABN6ZLT9</accession>
<keyword evidence="1" id="KW-0472">Membrane</keyword>
<keyword evidence="1" id="KW-1133">Transmembrane helix</keyword>
<dbReference type="PANTHER" id="PTHR41309:SF2">
    <property type="entry name" value="MEMBRANE PROTEIN"/>
    <property type="match status" value="1"/>
</dbReference>
<dbReference type="PANTHER" id="PTHR41309">
    <property type="entry name" value="MEMBRANE PROTEIN-RELATED"/>
    <property type="match status" value="1"/>
</dbReference>
<evidence type="ECO:0000313" key="2">
    <source>
        <dbReference type="EMBL" id="BEH91893.1"/>
    </source>
</evidence>
<evidence type="ECO:0000313" key="3">
    <source>
        <dbReference type="Proteomes" id="UP001432099"/>
    </source>
</evidence>
<organism evidence="2 3">
    <name type="scientific">Turicibacter faecis</name>
    <dbReference type="NCBI Taxonomy" id="2963365"/>
    <lineage>
        <taxon>Bacteria</taxon>
        <taxon>Bacillati</taxon>
        <taxon>Bacillota</taxon>
        <taxon>Erysipelotrichia</taxon>
        <taxon>Erysipelotrichales</taxon>
        <taxon>Turicibacteraceae</taxon>
        <taxon>Turicibacter</taxon>
    </lineage>
</organism>
<dbReference type="EMBL" id="AP028127">
    <property type="protein sequence ID" value="BEH91893.1"/>
    <property type="molecule type" value="Genomic_DNA"/>
</dbReference>
<gene>
    <name evidence="2" type="ORF">T23_19950</name>
</gene>
<keyword evidence="3" id="KW-1185">Reference proteome</keyword>
<feature type="transmembrane region" description="Helical" evidence="1">
    <location>
        <begin position="149"/>
        <end position="169"/>
    </location>
</feature>
<proteinExistence type="predicted"/>
<dbReference type="Pfam" id="PF13346">
    <property type="entry name" value="ABC2_membrane_5"/>
    <property type="match status" value="1"/>
</dbReference>
<protein>
    <submittedName>
        <fullName evidence="2">Membrane protein</fullName>
    </submittedName>
</protein>
<sequence>MKGLIIKDFLNLRNNIKTMLITILIYLLFFISYDPSFLSGLLIMIFCLQSLSTFSYDEYANWDVFALSLPISRKELVLSKYIVFAIFPIAGTILSEIIVTGICLVKGIPISAELFISGIAILFTAELLILFLLPFVFKYGIERGRMMMMVISFSLFGGIVLLGKFLKGILTPQRITHLETLLPLLPWIGIITLLIVAYFSYQLSSRIVLKKEY</sequence>
<dbReference type="Proteomes" id="UP001432099">
    <property type="component" value="Chromosome"/>
</dbReference>
<dbReference type="InterPro" id="IPR025699">
    <property type="entry name" value="ABC2_memb-like"/>
</dbReference>
<reference evidence="2" key="1">
    <citation type="journal article" date="2024" name="Int. J. Syst. Evol. Microbiol.">
        <title>Turicibacter faecis sp. nov., isolated from faeces of heart failure mouse model.</title>
        <authorList>
            <person name="Imamura Y."/>
            <person name="Motooka D."/>
            <person name="Nakajima Y."/>
            <person name="Ito S."/>
            <person name="Kitakaze M."/>
            <person name="Iida T."/>
            <person name="Nakamura S."/>
        </authorList>
    </citation>
    <scope>NUCLEOTIDE SEQUENCE</scope>
    <source>
        <strain evidence="2">TC023</strain>
    </source>
</reference>
<evidence type="ECO:0000256" key="1">
    <source>
        <dbReference type="SAM" id="Phobius"/>
    </source>
</evidence>
<name>A0ABN6ZLT9_9FIRM</name>